<dbReference type="AlphaFoldDB" id="A0A673N0L8"/>
<dbReference type="GO" id="GO:0002376">
    <property type="term" value="P:immune system process"/>
    <property type="evidence" value="ECO:0007669"/>
    <property type="project" value="UniProtKB-KW"/>
</dbReference>
<keyword evidence="8" id="KW-0812">Transmembrane</keyword>
<accession>A0A673N0L8</accession>
<reference evidence="10" key="2">
    <citation type="submission" date="2025-09" db="UniProtKB">
        <authorList>
            <consortium name="Ensembl"/>
        </authorList>
    </citation>
    <scope>IDENTIFICATION</scope>
</reference>
<evidence type="ECO:0000256" key="7">
    <source>
        <dbReference type="ARBA" id="ARBA00023180"/>
    </source>
</evidence>
<evidence type="ECO:0000259" key="9">
    <source>
        <dbReference type="PROSITE" id="PS50835"/>
    </source>
</evidence>
<dbReference type="Pfam" id="PF07686">
    <property type="entry name" value="V-set"/>
    <property type="match status" value="2"/>
</dbReference>
<name>A0A673N0L8_9TELE</name>
<feature type="transmembrane region" description="Helical" evidence="8">
    <location>
        <begin position="238"/>
        <end position="261"/>
    </location>
</feature>
<evidence type="ECO:0000256" key="5">
    <source>
        <dbReference type="ARBA" id="ARBA00023136"/>
    </source>
</evidence>
<dbReference type="Proteomes" id="UP000472270">
    <property type="component" value="Unassembled WGS sequence"/>
</dbReference>
<dbReference type="SMART" id="SM00409">
    <property type="entry name" value="IG"/>
    <property type="match status" value="2"/>
</dbReference>
<evidence type="ECO:0000256" key="1">
    <source>
        <dbReference type="ARBA" id="ARBA00004236"/>
    </source>
</evidence>
<feature type="domain" description="Ig-like" evidence="9">
    <location>
        <begin position="20"/>
        <end position="125"/>
    </location>
</feature>
<organism evidence="10 11">
    <name type="scientific">Sinocyclocheilus rhinocerous</name>
    <dbReference type="NCBI Taxonomy" id="307959"/>
    <lineage>
        <taxon>Eukaryota</taxon>
        <taxon>Metazoa</taxon>
        <taxon>Chordata</taxon>
        <taxon>Craniata</taxon>
        <taxon>Vertebrata</taxon>
        <taxon>Euteleostomi</taxon>
        <taxon>Actinopterygii</taxon>
        <taxon>Neopterygii</taxon>
        <taxon>Teleostei</taxon>
        <taxon>Ostariophysi</taxon>
        <taxon>Cypriniformes</taxon>
        <taxon>Cyprinidae</taxon>
        <taxon>Cyprininae</taxon>
        <taxon>Sinocyclocheilus</taxon>
    </lineage>
</organism>
<evidence type="ECO:0000256" key="2">
    <source>
        <dbReference type="ARBA" id="ARBA00022475"/>
    </source>
</evidence>
<dbReference type="InterPro" id="IPR007110">
    <property type="entry name" value="Ig-like_dom"/>
</dbReference>
<dbReference type="InterPro" id="IPR013783">
    <property type="entry name" value="Ig-like_fold"/>
</dbReference>
<dbReference type="GO" id="GO:0005886">
    <property type="term" value="C:plasma membrane"/>
    <property type="evidence" value="ECO:0007669"/>
    <property type="project" value="UniProtKB-SubCell"/>
</dbReference>
<evidence type="ECO:0000256" key="6">
    <source>
        <dbReference type="ARBA" id="ARBA00023157"/>
    </source>
</evidence>
<protein>
    <recommendedName>
        <fullName evidence="9">Ig-like domain-containing protein</fullName>
    </recommendedName>
</protein>
<dbReference type="InterPro" id="IPR003599">
    <property type="entry name" value="Ig_sub"/>
</dbReference>
<dbReference type="InterPro" id="IPR013106">
    <property type="entry name" value="Ig_V-set"/>
</dbReference>
<keyword evidence="5 8" id="KW-0472">Membrane</keyword>
<dbReference type="InterPro" id="IPR036179">
    <property type="entry name" value="Ig-like_dom_sf"/>
</dbReference>
<comment type="subcellular location">
    <subcellularLocation>
        <location evidence="1">Cell membrane</location>
    </subcellularLocation>
</comment>
<keyword evidence="11" id="KW-1185">Reference proteome</keyword>
<keyword evidence="2" id="KW-1003">Cell membrane</keyword>
<evidence type="ECO:0000256" key="8">
    <source>
        <dbReference type="SAM" id="Phobius"/>
    </source>
</evidence>
<keyword evidence="3" id="KW-0732">Signal</keyword>
<dbReference type="PANTHER" id="PTHR19433:SF111">
    <property type="entry name" value="T CELL RECEPTOR ALPHA VARIABLE 4"/>
    <property type="match status" value="1"/>
</dbReference>
<evidence type="ECO:0000313" key="11">
    <source>
        <dbReference type="Proteomes" id="UP000472270"/>
    </source>
</evidence>
<reference evidence="10" key="1">
    <citation type="submission" date="2025-08" db="UniProtKB">
        <authorList>
            <consortium name="Ensembl"/>
        </authorList>
    </citation>
    <scope>IDENTIFICATION</scope>
</reference>
<dbReference type="Ensembl" id="ENSSRHT00000098896.1">
    <property type="protein sequence ID" value="ENSSRHP00000096287.1"/>
    <property type="gene ID" value="ENSSRHG00000047302.1"/>
</dbReference>
<sequence length="294" mass="34105">MIGCYRHDRFYLPTLCLFRPHFGRKQRMLLHLNIYYVTSSVRVQPGHSTALQCFTPDDGHFKVFWLKFQNSSAPDFVALAESDKTGIMIGEKFQDPSKFRLTWNQLSFNLSVLNIEQRDIAVYYCAFAVDVFLYVSQPDSAVRVQPGHSTALQCVTPDDGHFKEFWLKLQNSSAPVLVALADSDKTGIMIGEKFQDPSKFRLTWNQLSFDLSVLNIEQTDIAVYYCGIIIYNRCEKKYFANSLSVIILLLSNIALCIVTYYNMKWLALIHFEIVFTQKLLVNFTNNYRKEPRFY</sequence>
<dbReference type="Gene3D" id="2.60.40.10">
    <property type="entry name" value="Immunoglobulins"/>
    <property type="match status" value="2"/>
</dbReference>
<keyword evidence="6" id="KW-1015">Disulfide bond</keyword>
<keyword evidence="8" id="KW-1133">Transmembrane helix</keyword>
<proteinExistence type="predicted"/>
<evidence type="ECO:0000256" key="3">
    <source>
        <dbReference type="ARBA" id="ARBA00022729"/>
    </source>
</evidence>
<evidence type="ECO:0000313" key="10">
    <source>
        <dbReference type="Ensembl" id="ENSSRHP00000096287.1"/>
    </source>
</evidence>
<dbReference type="PROSITE" id="PS50835">
    <property type="entry name" value="IG_LIKE"/>
    <property type="match status" value="1"/>
</dbReference>
<dbReference type="PANTHER" id="PTHR19433">
    <property type="entry name" value="T-CELL RECEPTOR ALPHA CHAIN V REGION-RELATED"/>
    <property type="match status" value="1"/>
</dbReference>
<keyword evidence="4" id="KW-0391">Immunity</keyword>
<dbReference type="SUPFAM" id="SSF48726">
    <property type="entry name" value="Immunoglobulin"/>
    <property type="match status" value="2"/>
</dbReference>
<evidence type="ECO:0000256" key="4">
    <source>
        <dbReference type="ARBA" id="ARBA00022859"/>
    </source>
</evidence>
<dbReference type="InterPro" id="IPR052051">
    <property type="entry name" value="TCR_complex_component"/>
</dbReference>
<dbReference type="GO" id="GO:0009617">
    <property type="term" value="P:response to bacterium"/>
    <property type="evidence" value="ECO:0007669"/>
    <property type="project" value="TreeGrafter"/>
</dbReference>
<keyword evidence="7" id="KW-0325">Glycoprotein</keyword>